<evidence type="ECO:0000256" key="1">
    <source>
        <dbReference type="SAM" id="MobiDB-lite"/>
    </source>
</evidence>
<dbReference type="Gene3D" id="1.20.58.160">
    <property type="match status" value="1"/>
</dbReference>
<evidence type="ECO:0000313" key="2">
    <source>
        <dbReference type="EMBL" id="KAK5953965.1"/>
    </source>
</evidence>
<name>A0AAN8EH52_9EURO</name>
<protein>
    <submittedName>
        <fullName evidence="2">Uncharacterized protein</fullName>
    </submittedName>
</protein>
<feature type="region of interest" description="Disordered" evidence="1">
    <location>
        <begin position="301"/>
        <end position="325"/>
    </location>
</feature>
<feature type="region of interest" description="Disordered" evidence="1">
    <location>
        <begin position="158"/>
        <end position="190"/>
    </location>
</feature>
<proteinExistence type="predicted"/>
<dbReference type="InterPro" id="IPR038425">
    <property type="entry name" value="GAT_sf"/>
</dbReference>
<feature type="compositionally biased region" description="Low complexity" evidence="1">
    <location>
        <begin position="26"/>
        <end position="37"/>
    </location>
</feature>
<accession>A0AAN8EH52</accession>
<dbReference type="EMBL" id="JAKLMC020000010">
    <property type="protein sequence ID" value="KAK5953965.1"/>
    <property type="molecule type" value="Genomic_DNA"/>
</dbReference>
<gene>
    <name evidence="2" type="ORF">OHC33_005237</name>
</gene>
<evidence type="ECO:0000313" key="3">
    <source>
        <dbReference type="Proteomes" id="UP001316803"/>
    </source>
</evidence>
<sequence>MPVSFSYSIIPGGIKRRKKPQVSILSSPASSKAPAPAQLEMYRPDRDRHNRPFTHFQGEHGCRCCPVHQSHNDFSSEERETIRSEYSDHNLPHPAQAYKAFISGKAYFPSRLRSQHGGLYPDSPPPARARALRMNRQPYVAERGHAFYPDDIRGRRIKHIPSSPTMRSQSSGMDYAGSPGFDSPVPQSPPFHSHETVAVSPMAFKAAAEKLFSVLTKAEKFFDIFLQSFKHETAAAYMDRASEWKRKVTRYNRDLVLPTLKIDVDPNNTYLGNDEATQIHDRDTFDELQAQVQKHVQQLSRSHLGKPASSRHHSTYRPKSDHEHEFHLPDDASIKLEVQFEVAQALLKSVEAVQPELLRYVKRMNEDYNAAREALSIMKRLRRVLDQYRRGWQDEEKDLTEG</sequence>
<feature type="compositionally biased region" description="Polar residues" evidence="1">
    <location>
        <begin position="162"/>
        <end position="172"/>
    </location>
</feature>
<comment type="caution">
    <text evidence="2">The sequence shown here is derived from an EMBL/GenBank/DDBJ whole genome shotgun (WGS) entry which is preliminary data.</text>
</comment>
<reference evidence="2 3" key="1">
    <citation type="submission" date="2022-12" db="EMBL/GenBank/DDBJ databases">
        <title>Genomic features and morphological characterization of a novel Knufia sp. strain isolated from spacecraft assembly facility.</title>
        <authorList>
            <person name="Teixeira M."/>
            <person name="Chander A.M."/>
            <person name="Stajich J.E."/>
            <person name="Venkateswaran K."/>
        </authorList>
    </citation>
    <scope>NUCLEOTIDE SEQUENCE [LARGE SCALE GENOMIC DNA]</scope>
    <source>
        <strain evidence="2 3">FJI-L2-BK-P2</strain>
    </source>
</reference>
<organism evidence="2 3">
    <name type="scientific">Knufia fluminis</name>
    <dbReference type="NCBI Taxonomy" id="191047"/>
    <lineage>
        <taxon>Eukaryota</taxon>
        <taxon>Fungi</taxon>
        <taxon>Dikarya</taxon>
        <taxon>Ascomycota</taxon>
        <taxon>Pezizomycotina</taxon>
        <taxon>Eurotiomycetes</taxon>
        <taxon>Chaetothyriomycetidae</taxon>
        <taxon>Chaetothyriales</taxon>
        <taxon>Trichomeriaceae</taxon>
        <taxon>Knufia</taxon>
    </lineage>
</organism>
<dbReference type="Proteomes" id="UP001316803">
    <property type="component" value="Unassembled WGS sequence"/>
</dbReference>
<keyword evidence="3" id="KW-1185">Reference proteome</keyword>
<feature type="region of interest" description="Disordered" evidence="1">
    <location>
        <begin position="18"/>
        <end position="49"/>
    </location>
</feature>
<dbReference type="AlphaFoldDB" id="A0AAN8EH52"/>